<feature type="binding site" evidence="17">
    <location>
        <position position="406"/>
    </location>
    <ligand>
        <name>UDP-N-acetyl-alpha-D-glucosamine</name>
        <dbReference type="ChEBI" id="CHEBI:57705"/>
    </ligand>
</feature>
<feature type="compositionally biased region" description="Low complexity" evidence="18">
    <location>
        <begin position="509"/>
        <end position="523"/>
    </location>
</feature>
<feature type="binding site" evidence="17">
    <location>
        <position position="417"/>
    </location>
    <ligand>
        <name>UDP-N-acetyl-alpha-D-glucosamine</name>
        <dbReference type="ChEBI" id="CHEBI:57705"/>
    </ligand>
</feature>
<feature type="binding site" evidence="17">
    <location>
        <position position="210"/>
    </location>
    <ligand>
        <name>UDP-N-acetyl-alpha-D-glucosamine</name>
        <dbReference type="ChEBI" id="CHEBI:57705"/>
    </ligand>
</feature>
<dbReference type="EC" id="2.7.7.23" evidence="17"/>
<accession>A0ABX1SAA2</accession>
<dbReference type="CDD" id="cd02540">
    <property type="entry name" value="GT2_GlmU_N_bac"/>
    <property type="match status" value="1"/>
</dbReference>
<comment type="subunit">
    <text evidence="17">Homotrimer.</text>
</comment>
<feature type="binding site" evidence="17">
    <location>
        <begin position="111"/>
        <end position="112"/>
    </location>
    <ligand>
        <name>UDP-N-acetyl-alpha-D-glucosamine</name>
        <dbReference type="ChEBI" id="CHEBI:57705"/>
    </ligand>
</feature>
<feature type="binding site" evidence="17">
    <location>
        <position position="268"/>
    </location>
    <ligand>
        <name>Mg(2+)</name>
        <dbReference type="ChEBI" id="CHEBI:18420"/>
    </ligand>
</feature>
<feature type="region of interest" description="Linker" evidence="17">
    <location>
        <begin position="271"/>
        <end position="291"/>
    </location>
</feature>
<feature type="binding site" evidence="17">
    <location>
        <begin position="426"/>
        <end position="427"/>
    </location>
    <ligand>
        <name>acetyl-CoA</name>
        <dbReference type="ChEBI" id="CHEBI:57288"/>
    </ligand>
</feature>
<comment type="similarity">
    <text evidence="2 17">In the N-terminal section; belongs to the N-acetylglucosamine-1-phosphate uridyltransferase family.</text>
</comment>
<keyword evidence="6 17" id="KW-0479">Metal-binding</keyword>
<dbReference type="Gene3D" id="3.90.550.10">
    <property type="entry name" value="Spore Coat Polysaccharide Biosynthesis Protein SpsA, Chain A"/>
    <property type="match status" value="1"/>
</dbReference>
<comment type="pathway">
    <text evidence="17">Nucleotide-sugar biosynthesis; UDP-N-acetyl-alpha-D-glucosamine biosynthesis; UDP-N-acetyl-alpha-D-glucosamine from N-acetyl-alpha-D-glucosamine 1-phosphate: step 1/1.</text>
</comment>
<feature type="binding site" evidence="17">
    <location>
        <position position="268"/>
    </location>
    <ligand>
        <name>UDP-N-acetyl-alpha-D-glucosamine</name>
        <dbReference type="ChEBI" id="CHEBI:57705"/>
    </ligand>
</feature>
<feature type="binding site" evidence="17">
    <location>
        <position position="391"/>
    </location>
    <ligand>
        <name>UDP-N-acetyl-alpha-D-glucosamine</name>
        <dbReference type="ChEBI" id="CHEBI:57705"/>
    </ligand>
</feature>
<keyword evidence="9 17" id="KW-0133">Cell shape</keyword>
<evidence type="ECO:0000256" key="5">
    <source>
        <dbReference type="ARBA" id="ARBA00022695"/>
    </source>
</evidence>
<proteinExistence type="inferred from homology"/>
<feature type="region of interest" description="Disordered" evidence="18">
    <location>
        <begin position="1"/>
        <end position="27"/>
    </location>
</feature>
<evidence type="ECO:0000256" key="12">
    <source>
        <dbReference type="ARBA" id="ARBA00023315"/>
    </source>
</evidence>
<dbReference type="EMBL" id="JAAXLA010000023">
    <property type="protein sequence ID" value="NMH98498.1"/>
    <property type="molecule type" value="Genomic_DNA"/>
</dbReference>
<dbReference type="Gene3D" id="2.160.10.10">
    <property type="entry name" value="Hexapeptide repeat proteins"/>
    <property type="match status" value="1"/>
</dbReference>
<feature type="binding site" evidence="17">
    <location>
        <position position="106"/>
    </location>
    <ligand>
        <name>UDP-N-acetyl-alpha-D-glucosamine</name>
        <dbReference type="ChEBI" id="CHEBI:57705"/>
    </ligand>
</feature>
<evidence type="ECO:0000256" key="17">
    <source>
        <dbReference type="HAMAP-Rule" id="MF_01631"/>
    </source>
</evidence>
<feature type="binding site" evidence="17">
    <location>
        <position position="137"/>
    </location>
    <ligand>
        <name>Mg(2+)</name>
        <dbReference type="ChEBI" id="CHEBI:18420"/>
    </ligand>
</feature>
<comment type="pathway">
    <text evidence="17">Nucleotide-sugar biosynthesis; UDP-N-acetyl-alpha-D-glucosamine biosynthesis; N-acetyl-alpha-D-glucosamine 1-phosphate from alpha-D-glucosamine 6-phosphate (route II): step 2/2.</text>
</comment>
<evidence type="ECO:0000256" key="18">
    <source>
        <dbReference type="SAM" id="MobiDB-lite"/>
    </source>
</evidence>
<dbReference type="InterPro" id="IPR038009">
    <property type="entry name" value="GlmU_C_LbH"/>
</dbReference>
<dbReference type="InterPro" id="IPR029044">
    <property type="entry name" value="Nucleotide-diphossugar_trans"/>
</dbReference>
<feature type="region of interest" description="Disordered" evidence="18">
    <location>
        <begin position="493"/>
        <end position="540"/>
    </location>
</feature>
<evidence type="ECO:0000313" key="20">
    <source>
        <dbReference type="EMBL" id="NMH98498.1"/>
    </source>
</evidence>
<comment type="subcellular location">
    <subcellularLocation>
        <location evidence="17">Cytoplasm</location>
    </subcellularLocation>
</comment>
<comment type="function">
    <text evidence="16 17">Catalyzes the last two sequential reactions in the de novo biosynthetic pathway for UDP-N-acetylglucosamine (UDP-GlcNAc). The C-terminal domain catalyzes the transfer of acetyl group from acetyl coenzyme A to glucosamine-1-phosphate (GlcN-1-P) to produce N-acetylglucosamine-1-phosphate (GlcNAc-1-P), which is converted into UDP-GlcNAc by the transfer of uridine 5-monophosphate (from uridine 5-triphosphate), a reaction catalyzed by the N-terminal domain.</text>
</comment>
<dbReference type="EC" id="2.3.1.157" evidence="17"/>
<dbReference type="NCBIfam" id="NF010932">
    <property type="entry name" value="PRK14352.1"/>
    <property type="match status" value="1"/>
</dbReference>
<keyword evidence="11 17" id="KW-0511">Multifunctional enzyme</keyword>
<dbReference type="SUPFAM" id="SSF51161">
    <property type="entry name" value="Trimeric LpxA-like enzymes"/>
    <property type="match status" value="1"/>
</dbReference>
<organism evidence="20 21">
    <name type="scientific">Pseudonocardia acidicola</name>
    <dbReference type="NCBI Taxonomy" id="2724939"/>
    <lineage>
        <taxon>Bacteria</taxon>
        <taxon>Bacillati</taxon>
        <taxon>Actinomycetota</taxon>
        <taxon>Actinomycetes</taxon>
        <taxon>Pseudonocardiales</taxon>
        <taxon>Pseudonocardiaceae</taxon>
        <taxon>Pseudonocardia</taxon>
    </lineage>
</organism>
<feature type="binding site" evidence="17">
    <location>
        <begin position="35"/>
        <end position="38"/>
    </location>
    <ligand>
        <name>UDP-N-acetyl-alpha-D-glucosamine</name>
        <dbReference type="ChEBI" id="CHEBI:57705"/>
    </ligand>
</feature>
<evidence type="ECO:0000256" key="10">
    <source>
        <dbReference type="ARBA" id="ARBA00022984"/>
    </source>
</evidence>
<dbReference type="PANTHER" id="PTHR43584">
    <property type="entry name" value="NUCLEOTIDYL TRANSFERASE"/>
    <property type="match status" value="1"/>
</dbReference>
<reference evidence="20 21" key="1">
    <citation type="submission" date="2020-04" db="EMBL/GenBank/DDBJ databases">
        <authorList>
            <person name="Klaysubun C."/>
            <person name="Duangmal K."/>
            <person name="Lipun K."/>
        </authorList>
    </citation>
    <scope>NUCLEOTIDE SEQUENCE [LARGE SCALE GENOMIC DNA]</scope>
    <source>
        <strain evidence="20 21">K10HN5</strain>
    </source>
</reference>
<dbReference type="CDD" id="cd03353">
    <property type="entry name" value="LbH_GlmU_C"/>
    <property type="match status" value="1"/>
</dbReference>
<comment type="catalytic activity">
    <reaction evidence="15 17">
        <text>N-acetyl-alpha-D-glucosamine 1-phosphate + UTP + H(+) = UDP-N-acetyl-alpha-D-glucosamine + diphosphate</text>
        <dbReference type="Rhea" id="RHEA:13509"/>
        <dbReference type="ChEBI" id="CHEBI:15378"/>
        <dbReference type="ChEBI" id="CHEBI:33019"/>
        <dbReference type="ChEBI" id="CHEBI:46398"/>
        <dbReference type="ChEBI" id="CHEBI:57705"/>
        <dbReference type="ChEBI" id="CHEBI:57776"/>
        <dbReference type="EC" id="2.7.7.23"/>
    </reaction>
</comment>
<gene>
    <name evidence="17 20" type="primary">glmU</name>
    <name evidence="20" type="ORF">HF526_14455</name>
</gene>
<keyword evidence="5 17" id="KW-0548">Nucleotidyltransferase</keyword>
<evidence type="ECO:0000256" key="16">
    <source>
        <dbReference type="ARBA" id="ARBA00049628"/>
    </source>
</evidence>
<evidence type="ECO:0000256" key="1">
    <source>
        <dbReference type="ARBA" id="ARBA00007707"/>
    </source>
</evidence>
<evidence type="ECO:0000256" key="9">
    <source>
        <dbReference type="ARBA" id="ARBA00022960"/>
    </source>
</evidence>
<keyword evidence="8 17" id="KW-0460">Magnesium</keyword>
<dbReference type="HAMAP" id="MF_01631">
    <property type="entry name" value="GlmU"/>
    <property type="match status" value="1"/>
</dbReference>
<feature type="binding site" evidence="17">
    <location>
        <position position="463"/>
    </location>
    <ligand>
        <name>acetyl-CoA</name>
        <dbReference type="ChEBI" id="CHEBI:57288"/>
    </ligand>
</feature>
<dbReference type="InterPro" id="IPR005882">
    <property type="entry name" value="Bifunctional_GlmU"/>
</dbReference>
<feature type="binding site" evidence="17">
    <location>
        <position position="195"/>
    </location>
    <ligand>
        <name>UDP-N-acetyl-alpha-D-glucosamine</name>
        <dbReference type="ChEBI" id="CHEBI:57705"/>
    </ligand>
</feature>
<dbReference type="Proteomes" id="UP000820669">
    <property type="component" value="Unassembled WGS sequence"/>
</dbReference>
<feature type="binding site" evidence="17">
    <location>
        <position position="49"/>
    </location>
    <ligand>
        <name>UDP-N-acetyl-alpha-D-glucosamine</name>
        <dbReference type="ChEBI" id="CHEBI:57705"/>
    </ligand>
</feature>
<comment type="cofactor">
    <cofactor evidence="17">
        <name>Mg(2+)</name>
        <dbReference type="ChEBI" id="CHEBI:18420"/>
    </cofactor>
    <text evidence="17">Binds 1 Mg(2+) ion per subunit.</text>
</comment>
<feature type="binding site" evidence="17">
    <location>
        <position position="420"/>
    </location>
    <ligand>
        <name>acetyl-CoA</name>
        <dbReference type="ChEBI" id="CHEBI:57288"/>
    </ligand>
</feature>
<feature type="binding site" evidence="17">
    <location>
        <position position="373"/>
    </location>
    <ligand>
        <name>UDP-N-acetyl-alpha-D-glucosamine</name>
        <dbReference type="ChEBI" id="CHEBI:57705"/>
    </ligand>
</feature>
<evidence type="ECO:0000256" key="8">
    <source>
        <dbReference type="ARBA" id="ARBA00022842"/>
    </source>
</evidence>
<dbReference type="GO" id="GO:0003977">
    <property type="term" value="F:UDP-N-acetylglucosamine diphosphorylase activity"/>
    <property type="evidence" value="ECO:0007669"/>
    <property type="project" value="UniProtKB-EC"/>
</dbReference>
<feature type="region of interest" description="N-acetyltransferase" evidence="17">
    <location>
        <begin position="292"/>
        <end position="540"/>
    </location>
</feature>
<comment type="similarity">
    <text evidence="1 17">In the C-terminal section; belongs to the transferase hexapeptide repeat family.</text>
</comment>
<comment type="catalytic activity">
    <reaction evidence="14 17">
        <text>alpha-D-glucosamine 1-phosphate + acetyl-CoA = N-acetyl-alpha-D-glucosamine 1-phosphate + CoA + H(+)</text>
        <dbReference type="Rhea" id="RHEA:13725"/>
        <dbReference type="ChEBI" id="CHEBI:15378"/>
        <dbReference type="ChEBI" id="CHEBI:57287"/>
        <dbReference type="ChEBI" id="CHEBI:57288"/>
        <dbReference type="ChEBI" id="CHEBI:57776"/>
        <dbReference type="ChEBI" id="CHEBI:58516"/>
        <dbReference type="EC" id="2.3.1.157"/>
    </reaction>
</comment>
<comment type="caution">
    <text evidence="20">The sequence shown here is derived from an EMBL/GenBank/DDBJ whole genome shotgun (WGS) entry which is preliminary data.</text>
</comment>
<feature type="binding site" evidence="17">
    <location>
        <position position="174"/>
    </location>
    <ligand>
        <name>UDP-N-acetyl-alpha-D-glucosamine</name>
        <dbReference type="ChEBI" id="CHEBI:57705"/>
    </ligand>
</feature>
<comment type="caution">
    <text evidence="17">Lacks conserved residue(s) required for the propagation of feature annotation.</text>
</comment>
<evidence type="ECO:0000256" key="3">
    <source>
        <dbReference type="ARBA" id="ARBA00022490"/>
    </source>
</evidence>
<evidence type="ECO:0000256" key="4">
    <source>
        <dbReference type="ARBA" id="ARBA00022679"/>
    </source>
</evidence>
<keyword evidence="10 17" id="KW-0573">Peptidoglycan synthesis</keyword>
<evidence type="ECO:0000313" key="21">
    <source>
        <dbReference type="Proteomes" id="UP000820669"/>
    </source>
</evidence>
<feature type="binding site" evidence="17">
    <location>
        <position position="445"/>
    </location>
    <ligand>
        <name>acetyl-CoA</name>
        <dbReference type="ChEBI" id="CHEBI:57288"/>
    </ligand>
</feature>
<protein>
    <recommendedName>
        <fullName evidence="17">Bifunctional protein GlmU</fullName>
    </recommendedName>
    <domain>
        <recommendedName>
            <fullName evidence="17">UDP-N-acetylglucosamine pyrophosphorylase</fullName>
            <ecNumber evidence="17">2.7.7.23</ecNumber>
        </recommendedName>
        <alternativeName>
            <fullName evidence="17">N-acetylglucosamine-1-phosphate uridyltransferase</fullName>
        </alternativeName>
    </domain>
    <domain>
        <recommendedName>
            <fullName evidence="17">Glucosamine-1-phosphate N-acetyltransferase</fullName>
            <ecNumber evidence="17">2.3.1.157</ecNumber>
        </recommendedName>
    </domain>
</protein>
<feature type="region of interest" description="Pyrophosphorylase" evidence="17">
    <location>
        <begin position="1"/>
        <end position="270"/>
    </location>
</feature>
<evidence type="ECO:0000256" key="15">
    <source>
        <dbReference type="ARBA" id="ARBA00048493"/>
    </source>
</evidence>
<feature type="domain" description="MobA-like NTP transferase" evidence="19">
    <location>
        <begin position="32"/>
        <end position="166"/>
    </location>
</feature>
<keyword evidence="4 17" id="KW-0808">Transferase</keyword>
<feature type="active site" description="Proton acceptor" evidence="17">
    <location>
        <position position="403"/>
    </location>
</feature>
<dbReference type="Pfam" id="PF12804">
    <property type="entry name" value="NTP_transf_3"/>
    <property type="match status" value="1"/>
</dbReference>
<keyword evidence="3 17" id="KW-0963">Cytoplasm</keyword>
<evidence type="ECO:0000256" key="2">
    <source>
        <dbReference type="ARBA" id="ARBA00007947"/>
    </source>
</evidence>
<dbReference type="SUPFAM" id="SSF53448">
    <property type="entry name" value="Nucleotide-diphospho-sugar transferases"/>
    <property type="match status" value="1"/>
</dbReference>
<evidence type="ECO:0000256" key="14">
    <source>
        <dbReference type="ARBA" id="ARBA00048247"/>
    </source>
</evidence>
<evidence type="ECO:0000259" key="19">
    <source>
        <dbReference type="Pfam" id="PF12804"/>
    </source>
</evidence>
<evidence type="ECO:0000256" key="11">
    <source>
        <dbReference type="ARBA" id="ARBA00023268"/>
    </source>
</evidence>
<keyword evidence="12 17" id="KW-0012">Acyltransferase</keyword>
<evidence type="ECO:0000256" key="6">
    <source>
        <dbReference type="ARBA" id="ARBA00022723"/>
    </source>
</evidence>
<dbReference type="InterPro" id="IPR050065">
    <property type="entry name" value="GlmU-like"/>
</dbReference>
<keyword evidence="21" id="KW-1185">Reference proteome</keyword>
<dbReference type="NCBIfam" id="TIGR01173">
    <property type="entry name" value="glmU"/>
    <property type="match status" value="1"/>
</dbReference>
<dbReference type="PANTHER" id="PTHR43584:SF3">
    <property type="entry name" value="BIFUNCTIONAL PROTEIN GLMU"/>
    <property type="match status" value="1"/>
</dbReference>
<dbReference type="InterPro" id="IPR011004">
    <property type="entry name" value="Trimer_LpxA-like_sf"/>
</dbReference>
<keyword evidence="13 17" id="KW-0961">Cell wall biogenesis/degradation</keyword>
<dbReference type="RefSeq" id="WP_169381942.1">
    <property type="nucleotide sequence ID" value="NZ_JAAXLA010000023.1"/>
</dbReference>
<evidence type="ECO:0000256" key="7">
    <source>
        <dbReference type="ARBA" id="ARBA00022737"/>
    </source>
</evidence>
<evidence type="ECO:0000256" key="13">
    <source>
        <dbReference type="ARBA" id="ARBA00023316"/>
    </source>
</evidence>
<dbReference type="InterPro" id="IPR025877">
    <property type="entry name" value="MobA-like_NTP_Trfase"/>
</dbReference>
<keyword evidence="7 17" id="KW-0677">Repeat</keyword>
<name>A0ABX1SAA2_9PSEU</name>
<sequence length="540" mass="54741">MPDRHGGPDRTGAASGPGGVTDPSGTNRPAAAIVLAAGEGTRMRSAIPKVLHPIGGRSLLGHAVYAAAALEPEHLVVVVGHAREQVGEAVDGLGAELARPVLTAVQEQPLGTGDAVRSGLAALPADLTGTVLVSCGDVPLLDAATLGALLAEHDTVGAAVTLLTTDLADPTGYGRILREGPRDGSAAGRVTGIVEQNDADPAQLAITEVNSGVYAFDAAFLAAAIGRLDTENSKRELYLTDLIGIAAADGAPVGAVRCADPWLLRGVNDRVQLAAIRAELNRRVLERWMLAGVTVVDPATTWVDVQVRLGVDVLLHPGTQLHGTTVVADGAQIGPDTTLTDTEIGAGATVIRTHGSSAVIGPGASVGPFAYLRPGARLGERGKIGTFVEVKNADIGAGSKVPHLTYVGDASIGEMSNIGASSVFVNYDGVRKHRTVIGSHVRTGSDTMFIAPVQVGDGAYTGAGTVLRQDVPPGALAVSAGSQRTIEGWVRKNRPGTPAAEAAERADDASVSATVASAPSGPGTHAADEAGDTGRGGTTR</sequence>
<comment type="pathway">
    <text evidence="17">Bacterial outer membrane biogenesis; LPS lipid A biosynthesis.</text>
</comment>